<protein>
    <submittedName>
        <fullName evidence="1">Uncharacterized protein</fullName>
    </submittedName>
</protein>
<evidence type="ECO:0000313" key="1">
    <source>
        <dbReference type="EMBL" id="MZP29276.1"/>
    </source>
</evidence>
<sequence length="221" mass="24631">MKKALIALGASTLVGFFGIILHGQPDSPPVLNGKVMKVAGSFPQRTKEELMIKSEVIIKGTVKDVGTSKWSNPDFKKGENIRNILQTDVFIHVEEVFKGTPYDTQQIAVRIDKGETPTTKVTSDGYPDFSKGEEVILFLSKDNSDVANHDESYYVLTGMIQGKYEADGEGKYKSALRGLTDVIERPNFREEIEKVLEKERLNTKSVSTGEIREINKKVFGE</sequence>
<name>A0A845L103_9FIRM</name>
<evidence type="ECO:0000313" key="2">
    <source>
        <dbReference type="Proteomes" id="UP000463470"/>
    </source>
</evidence>
<dbReference type="RefSeq" id="WP_161256388.1">
    <property type="nucleotide sequence ID" value="NZ_WXEY01000004.1"/>
</dbReference>
<keyword evidence="2" id="KW-1185">Reference proteome</keyword>
<comment type="caution">
    <text evidence="1">The sequence shown here is derived from an EMBL/GenBank/DDBJ whole genome shotgun (WGS) entry which is preliminary data.</text>
</comment>
<organism evidence="1 2">
    <name type="scientific">Heliomicrobium undosum</name>
    <dbReference type="NCBI Taxonomy" id="121734"/>
    <lineage>
        <taxon>Bacteria</taxon>
        <taxon>Bacillati</taxon>
        <taxon>Bacillota</taxon>
        <taxon>Clostridia</taxon>
        <taxon>Eubacteriales</taxon>
        <taxon>Heliobacteriaceae</taxon>
        <taxon>Heliomicrobium</taxon>
    </lineage>
</organism>
<dbReference type="Proteomes" id="UP000463470">
    <property type="component" value="Unassembled WGS sequence"/>
</dbReference>
<proteinExistence type="predicted"/>
<reference evidence="1 2" key="1">
    <citation type="submission" date="2020-01" db="EMBL/GenBank/DDBJ databases">
        <title>Whole-genome sequence of Heliobacterium undosum DSM 13378.</title>
        <authorList>
            <person name="Kyndt J.A."/>
            <person name="Meyer T.E."/>
        </authorList>
    </citation>
    <scope>NUCLEOTIDE SEQUENCE [LARGE SCALE GENOMIC DNA]</scope>
    <source>
        <strain evidence="1 2">DSM 13378</strain>
    </source>
</reference>
<accession>A0A845L103</accession>
<gene>
    <name evidence="1" type="ORF">GTO91_06090</name>
</gene>
<dbReference type="AlphaFoldDB" id="A0A845L103"/>
<dbReference type="OrthoDB" id="2381512at2"/>
<dbReference type="EMBL" id="WXEY01000004">
    <property type="protein sequence ID" value="MZP29276.1"/>
    <property type="molecule type" value="Genomic_DNA"/>
</dbReference>